<accession>A0A8X7VTB0</accession>
<evidence type="ECO:0000256" key="23">
    <source>
        <dbReference type="SAM" id="MobiDB-lite"/>
    </source>
</evidence>
<keyword evidence="14" id="KW-0418">Kinase</keyword>
<dbReference type="CDD" id="cd14066">
    <property type="entry name" value="STKc_IRAK"/>
    <property type="match status" value="1"/>
</dbReference>
<comment type="subcellular location">
    <subcellularLocation>
        <location evidence="1">Cell membrane</location>
        <topology evidence="1">Single-pass type I membrane protein</topology>
    </subcellularLocation>
</comment>
<dbReference type="FunFam" id="3.30.200.20:FF:000162">
    <property type="entry name" value="Adenine nucleotide alpha hydrolase-like domain kinase"/>
    <property type="match status" value="1"/>
</dbReference>
<dbReference type="InterPro" id="IPR003591">
    <property type="entry name" value="Leu-rich_rpt_typical-subtyp"/>
</dbReference>
<evidence type="ECO:0000256" key="20">
    <source>
        <dbReference type="ARBA" id="ARBA00047899"/>
    </source>
</evidence>
<keyword evidence="17 24" id="KW-0472">Membrane</keyword>
<comment type="caution">
    <text evidence="27">The sequence shown here is derived from an EMBL/GenBank/DDBJ whole genome shotgun (WGS) entry which is preliminary data.</text>
</comment>
<comment type="catalytic activity">
    <reaction evidence="20">
        <text>L-threonyl-[protein] + ATP = O-phospho-L-threonyl-[protein] + ADP + H(+)</text>
        <dbReference type="Rhea" id="RHEA:46608"/>
        <dbReference type="Rhea" id="RHEA-COMP:11060"/>
        <dbReference type="Rhea" id="RHEA-COMP:11605"/>
        <dbReference type="ChEBI" id="CHEBI:15378"/>
        <dbReference type="ChEBI" id="CHEBI:30013"/>
        <dbReference type="ChEBI" id="CHEBI:30616"/>
        <dbReference type="ChEBI" id="CHEBI:61977"/>
        <dbReference type="ChEBI" id="CHEBI:456216"/>
        <dbReference type="EC" id="2.7.11.1"/>
    </reaction>
</comment>
<keyword evidence="28" id="KW-1185">Reference proteome</keyword>
<dbReference type="Gene3D" id="3.30.200.20">
    <property type="entry name" value="Phosphorylase Kinase, domain 1"/>
    <property type="match status" value="2"/>
</dbReference>
<dbReference type="InterPro" id="IPR000719">
    <property type="entry name" value="Prot_kinase_dom"/>
</dbReference>
<evidence type="ECO:0000256" key="21">
    <source>
        <dbReference type="ARBA" id="ARBA00048679"/>
    </source>
</evidence>
<comment type="catalytic activity">
    <reaction evidence="21">
        <text>L-seryl-[protein] + ATP = O-phospho-L-seryl-[protein] + ADP + H(+)</text>
        <dbReference type="Rhea" id="RHEA:17989"/>
        <dbReference type="Rhea" id="RHEA-COMP:9863"/>
        <dbReference type="Rhea" id="RHEA-COMP:11604"/>
        <dbReference type="ChEBI" id="CHEBI:15378"/>
        <dbReference type="ChEBI" id="CHEBI:29999"/>
        <dbReference type="ChEBI" id="CHEBI:30616"/>
        <dbReference type="ChEBI" id="CHEBI:83421"/>
        <dbReference type="ChEBI" id="CHEBI:456216"/>
        <dbReference type="EC" id="2.7.11.1"/>
    </reaction>
</comment>
<keyword evidence="11" id="KW-0430">Lectin</keyword>
<dbReference type="Gene3D" id="1.10.510.10">
    <property type="entry name" value="Transferase(Phosphotransferase) domain 1"/>
    <property type="match status" value="2"/>
</dbReference>
<dbReference type="Pfam" id="PF00069">
    <property type="entry name" value="Pkinase"/>
    <property type="match status" value="1"/>
</dbReference>
<evidence type="ECO:0000313" key="28">
    <source>
        <dbReference type="Proteomes" id="UP000886595"/>
    </source>
</evidence>
<feature type="signal peptide" evidence="25">
    <location>
        <begin position="1"/>
        <end position="21"/>
    </location>
</feature>
<feature type="domain" description="Protein kinase" evidence="26">
    <location>
        <begin position="1365"/>
        <end position="1692"/>
    </location>
</feature>
<feature type="transmembrane region" description="Helical" evidence="24">
    <location>
        <begin position="964"/>
        <end position="984"/>
    </location>
</feature>
<evidence type="ECO:0000256" key="11">
    <source>
        <dbReference type="ARBA" id="ARBA00022734"/>
    </source>
</evidence>
<dbReference type="FunFam" id="1.10.510.10:FF:000240">
    <property type="entry name" value="Lectin-domain containing receptor kinase A4.3"/>
    <property type="match status" value="1"/>
</dbReference>
<evidence type="ECO:0000256" key="6">
    <source>
        <dbReference type="ARBA" id="ARBA00022527"/>
    </source>
</evidence>
<dbReference type="OrthoDB" id="2017114at2759"/>
<evidence type="ECO:0000256" key="2">
    <source>
        <dbReference type="ARBA" id="ARBA00008536"/>
    </source>
</evidence>
<evidence type="ECO:0000259" key="26">
    <source>
        <dbReference type="PROSITE" id="PS50011"/>
    </source>
</evidence>
<dbReference type="GO" id="GO:0004674">
    <property type="term" value="F:protein serine/threonine kinase activity"/>
    <property type="evidence" value="ECO:0007669"/>
    <property type="project" value="UniProtKB-KW"/>
</dbReference>
<gene>
    <name evidence="27" type="ORF">Bca52824_020840</name>
</gene>
<sequence>MGFSMYLFVLLPQLFLRFGLAQNPPGFTSLTCGAPMGTSFQEKSTNVTYSSDAPYIDTGIGRSIKSSYKSKSVQQTWYLRSFPQSSRSCYTFNLTTGDKYLIRTIFLHGGYDKRPSTKFDLHLGPNRWATVSTAEVTKAETYEIIHILTTNRLQVCLVKTEDSTPFISAIELRKLTSKAYTTESGSLQTFFRADIGSFSNQSLRYGSGVYGADVFDRIWLPYNSENWSRISTNNSVDNDNGLQVPENVMATASVPTDPDAHMNISLTGLYQTSRFYAFLHFSEIQELNPNDTREFKVMYNGRLIIEPFKPKSFYTDSFIRGELGPNANGQCTFSLQKTASSTLPPLLNAMEVYIVNSLSQNETDAKEVDTMINIKLSCGINKVDWQGDPCVPRDYMWSGVNCSYIDSEQPNIISLNLTTHGLTGKIQESISNLSSLQVLDLSNNSLIGPVPEFLAHMTSLKVINLSSNLLYGSIPTSLLDKLQRGLVSLSIEGNPGICSSASCATTNKKKTKKKTMAIASVAASIVLILVIVLFILKRRAKLGRYPSSDDDDDNNLQQCNNQSSSSEMANNMFTYEDLAQATDNFSYVNFIGQGGFGYVHKGVLHDGTEVAIKQLKAGSGQGEREFRAEIEIISRVHHRHLVSLLGYCVTGTQRLLVYEFLPNKTLEFHLHGKRPLDWSKRMKIASGAARGLAYLHEDCNPKTIHRDVKAANVLIDDSYEAKLADFGLAKCCLDNDTHVSTRIMGTCGYLAPEYASSGKLSDKSDVFSFGVMLLELITGRRPVAKSHPFADEENIVDWVSSFPLNTGNFHGLVDPRLEKDFDISEIKRMVLCADACVQHSAKHRPKMSQIVRAFDKSISLDDLIQGVALGDITSYSLDENSDYSSTKYKEDVKKFKRLILESQTFGTSGLTSDNGQSSSGSFCTKSETRYDVYYITSSPKCNIQIQGTSTLSTSASIMESSSTLVSIISIVVSILILLAGFTSLTCGAPMGTSFQEKSTNVTYSSDAPYIDTGIGRSIKSSYKSKSVQQTWYLRSFPQSSRSCYTFNLTTGDKYLIRTIFLHGGYDKRPSTKFDLHLGPNRWATVSTAEVTKAETYEIIHILTTNRLQVCLVKTEDSTPFISAIELRKLTSKAYTTESGSLQTFFRADIGSFSNQSLRYGSGVYGADVFDRIWLPYNSENWSRISTNNSVDNDNGLQVPENVMATASVPTDPDAHMNISLTGLYQTSRFYAFLHFSEIQELNPNDTREFKTASSTLPPLLNAMEVYIVNSLSQNETDAKEVDTMINIKLSCGINKVDWQGDPCVPRDYMWSGVNCSYIDSEQPNIISLNLTTHGLTGKIQESISNLSSLQVLNLSSNLLYGSIPTSLLDKLQRGLVSLSIEGNPGICSSASCATTNKKKTKKKTMAIASVAASIVLILVIVLFILKRRAKLGHDDDDNNLQQCNNQSSSSEMANNMFTYEDLAQATDNFSYVNFIGQGGFGYVHKGVLHDGTEVAIKQLKAGSGQGEREFRAEIEIISRVHHRHLVSLLGNPKTIHRDVKAANVLIDDSYEAKLADFGLAKCCLDNDTHVSTRIMGTCGYLAPEYASSGKLSDKSDVFSFGVMLLELITGRRPVAKSHPFADEENIVDWAKPLMIQALNTGNFHGLVDPRLEKDFDISEIKRMVLCADACVQHSAKHRPKMSQIVRAFDKSISLDDLIQGVALGDITSYSLDENSDYSSTKYKEDVKKFKRLILESQTFGTSGLTSDNGQSSSGSFCTKSET</sequence>
<dbReference type="Gene3D" id="3.80.10.10">
    <property type="entry name" value="Ribonuclease Inhibitor"/>
    <property type="match status" value="2"/>
</dbReference>
<dbReference type="InterPro" id="IPR011009">
    <property type="entry name" value="Kinase-like_dom_sf"/>
</dbReference>
<keyword evidence="7" id="KW-0433">Leucine-rich repeat</keyword>
<dbReference type="GO" id="GO:0005886">
    <property type="term" value="C:plasma membrane"/>
    <property type="evidence" value="ECO:0007669"/>
    <property type="project" value="UniProtKB-SubCell"/>
</dbReference>
<feature type="binding site" evidence="22">
    <location>
        <position position="613"/>
    </location>
    <ligand>
        <name>ATP</name>
        <dbReference type="ChEBI" id="CHEBI:30616"/>
    </ligand>
</feature>
<dbReference type="EMBL" id="JAAMPC010000004">
    <property type="protein sequence ID" value="KAG2317718.1"/>
    <property type="molecule type" value="Genomic_DNA"/>
</dbReference>
<keyword evidence="19" id="KW-0325">Glycoprotein</keyword>
<evidence type="ECO:0000256" key="17">
    <source>
        <dbReference type="ARBA" id="ARBA00023136"/>
    </source>
</evidence>
<evidence type="ECO:0000256" key="12">
    <source>
        <dbReference type="ARBA" id="ARBA00022737"/>
    </source>
</evidence>
<comment type="similarity">
    <text evidence="3">In the C-terminal section; belongs to the protein kinase superfamily. Ser/Thr protein kinase family.</text>
</comment>
<feature type="chain" id="PRO_5036488451" description="non-specific serine/threonine protein kinase" evidence="25">
    <location>
        <begin position="22"/>
        <end position="1762"/>
    </location>
</feature>
<keyword evidence="10 25" id="KW-0732">Signal</keyword>
<evidence type="ECO:0000256" key="19">
    <source>
        <dbReference type="ARBA" id="ARBA00023180"/>
    </source>
</evidence>
<keyword evidence="6" id="KW-0723">Serine/threonine-protein kinase</keyword>
<evidence type="ECO:0000256" key="9">
    <source>
        <dbReference type="ARBA" id="ARBA00022692"/>
    </source>
</evidence>
<dbReference type="SUPFAM" id="SSF52058">
    <property type="entry name" value="L domain-like"/>
    <property type="match status" value="2"/>
</dbReference>
<dbReference type="FunFam" id="3.80.10.10:FF:000129">
    <property type="entry name" value="Leucine-rich repeat receptor-like kinase"/>
    <property type="match status" value="1"/>
</dbReference>
<keyword evidence="8" id="KW-0808">Transferase</keyword>
<evidence type="ECO:0000256" key="15">
    <source>
        <dbReference type="ARBA" id="ARBA00022840"/>
    </source>
</evidence>
<dbReference type="PANTHER" id="PTHR45631">
    <property type="entry name" value="OS07G0107800 PROTEIN-RELATED"/>
    <property type="match status" value="1"/>
</dbReference>
<dbReference type="SUPFAM" id="SSF56112">
    <property type="entry name" value="Protein kinase-like (PK-like)"/>
    <property type="match status" value="2"/>
</dbReference>
<dbReference type="InterPro" id="IPR032675">
    <property type="entry name" value="LRR_dom_sf"/>
</dbReference>
<evidence type="ECO:0000256" key="22">
    <source>
        <dbReference type="PROSITE-ProRule" id="PRU10141"/>
    </source>
</evidence>
<evidence type="ECO:0000256" key="1">
    <source>
        <dbReference type="ARBA" id="ARBA00004251"/>
    </source>
</evidence>
<evidence type="ECO:0000256" key="18">
    <source>
        <dbReference type="ARBA" id="ARBA00023170"/>
    </source>
</evidence>
<name>A0A8X7VTB0_BRACI</name>
<protein>
    <recommendedName>
        <fullName evidence="4">non-specific serine/threonine protein kinase</fullName>
        <ecNumber evidence="4">2.7.11.1</ecNumber>
    </recommendedName>
</protein>
<dbReference type="InterPro" id="IPR017441">
    <property type="entry name" value="Protein_kinase_ATP_BS"/>
</dbReference>
<dbReference type="GO" id="GO:0005524">
    <property type="term" value="F:ATP binding"/>
    <property type="evidence" value="ECO:0007669"/>
    <property type="project" value="UniProtKB-UniRule"/>
</dbReference>
<dbReference type="SMART" id="SM00369">
    <property type="entry name" value="LRR_TYP"/>
    <property type="match status" value="3"/>
</dbReference>
<dbReference type="PROSITE" id="PS00107">
    <property type="entry name" value="PROTEIN_KINASE_ATP"/>
    <property type="match status" value="2"/>
</dbReference>
<dbReference type="InterPro" id="IPR001245">
    <property type="entry name" value="Ser-Thr/Tyr_kinase_cat_dom"/>
</dbReference>
<dbReference type="Proteomes" id="UP000886595">
    <property type="component" value="Unassembled WGS sequence"/>
</dbReference>
<evidence type="ECO:0000256" key="16">
    <source>
        <dbReference type="ARBA" id="ARBA00022989"/>
    </source>
</evidence>
<dbReference type="SMART" id="SM00220">
    <property type="entry name" value="S_TKc"/>
    <property type="match status" value="2"/>
</dbReference>
<proteinExistence type="inferred from homology"/>
<dbReference type="Pfam" id="PF07714">
    <property type="entry name" value="PK_Tyr_Ser-Thr"/>
    <property type="match status" value="2"/>
</dbReference>
<keyword evidence="12" id="KW-0677">Repeat</keyword>
<feature type="compositionally biased region" description="Low complexity" evidence="23">
    <location>
        <begin position="555"/>
        <end position="564"/>
    </location>
</feature>
<feature type="transmembrane region" description="Helical" evidence="24">
    <location>
        <begin position="1405"/>
        <end position="1425"/>
    </location>
</feature>
<keyword evidence="13 22" id="KW-0547">Nucleotide-binding</keyword>
<keyword evidence="18" id="KW-0675">Receptor</keyword>
<keyword evidence="16 24" id="KW-1133">Transmembrane helix</keyword>
<evidence type="ECO:0000256" key="7">
    <source>
        <dbReference type="ARBA" id="ARBA00022614"/>
    </source>
</evidence>
<evidence type="ECO:0000256" key="14">
    <source>
        <dbReference type="ARBA" id="ARBA00022777"/>
    </source>
</evidence>
<evidence type="ECO:0000256" key="4">
    <source>
        <dbReference type="ARBA" id="ARBA00012513"/>
    </source>
</evidence>
<dbReference type="Pfam" id="PF12819">
    <property type="entry name" value="Malectin_like"/>
    <property type="match status" value="2"/>
</dbReference>
<evidence type="ECO:0000256" key="10">
    <source>
        <dbReference type="ARBA" id="ARBA00022729"/>
    </source>
</evidence>
<evidence type="ECO:0000256" key="13">
    <source>
        <dbReference type="ARBA" id="ARBA00022741"/>
    </source>
</evidence>
<evidence type="ECO:0000256" key="5">
    <source>
        <dbReference type="ARBA" id="ARBA00022475"/>
    </source>
</evidence>
<dbReference type="GO" id="GO:0030246">
    <property type="term" value="F:carbohydrate binding"/>
    <property type="evidence" value="ECO:0007669"/>
    <property type="project" value="UniProtKB-KW"/>
</dbReference>
<evidence type="ECO:0000256" key="8">
    <source>
        <dbReference type="ARBA" id="ARBA00022679"/>
    </source>
</evidence>
<evidence type="ECO:0000256" key="25">
    <source>
        <dbReference type="SAM" id="SignalP"/>
    </source>
</evidence>
<keyword evidence="5" id="KW-1003">Cell membrane</keyword>
<feature type="domain" description="Protein kinase" evidence="26">
    <location>
        <begin position="585"/>
        <end position="858"/>
    </location>
</feature>
<feature type="region of interest" description="Disordered" evidence="23">
    <location>
        <begin position="545"/>
        <end position="564"/>
    </location>
</feature>
<evidence type="ECO:0000313" key="27">
    <source>
        <dbReference type="EMBL" id="KAG2317718.1"/>
    </source>
</evidence>
<dbReference type="EC" id="2.7.11.1" evidence="4"/>
<evidence type="ECO:0000256" key="24">
    <source>
        <dbReference type="SAM" id="Phobius"/>
    </source>
</evidence>
<dbReference type="InterPro" id="IPR024788">
    <property type="entry name" value="Malectin-like_Carb-bd_dom"/>
</dbReference>
<dbReference type="PROSITE" id="PS50011">
    <property type="entry name" value="PROTEIN_KINASE_DOM"/>
    <property type="match status" value="2"/>
</dbReference>
<dbReference type="GO" id="GO:0002229">
    <property type="term" value="P:defense response to oomycetes"/>
    <property type="evidence" value="ECO:0007669"/>
    <property type="project" value="UniProtKB-ARBA"/>
</dbReference>
<feature type="region of interest" description="Disordered" evidence="23">
    <location>
        <begin position="1740"/>
        <end position="1762"/>
    </location>
</feature>
<feature type="binding site" evidence="22">
    <location>
        <position position="1497"/>
    </location>
    <ligand>
        <name>ATP</name>
        <dbReference type="ChEBI" id="CHEBI:30616"/>
    </ligand>
</feature>
<organism evidence="27 28">
    <name type="scientific">Brassica carinata</name>
    <name type="common">Ethiopian mustard</name>
    <name type="synonym">Abyssinian cabbage</name>
    <dbReference type="NCBI Taxonomy" id="52824"/>
    <lineage>
        <taxon>Eukaryota</taxon>
        <taxon>Viridiplantae</taxon>
        <taxon>Streptophyta</taxon>
        <taxon>Embryophyta</taxon>
        <taxon>Tracheophyta</taxon>
        <taxon>Spermatophyta</taxon>
        <taxon>Magnoliopsida</taxon>
        <taxon>eudicotyledons</taxon>
        <taxon>Gunneridae</taxon>
        <taxon>Pentapetalae</taxon>
        <taxon>rosids</taxon>
        <taxon>malvids</taxon>
        <taxon>Brassicales</taxon>
        <taxon>Brassicaceae</taxon>
        <taxon>Brassiceae</taxon>
        <taxon>Brassica</taxon>
    </lineage>
</organism>
<evidence type="ECO:0000256" key="3">
    <source>
        <dbReference type="ARBA" id="ARBA00010217"/>
    </source>
</evidence>
<dbReference type="FunFam" id="3.30.200.20:FF:000212">
    <property type="entry name" value="Proline-rich receptor-like protein kinase PERK8"/>
    <property type="match status" value="1"/>
</dbReference>
<dbReference type="FunFam" id="1.10.510.10:FF:000173">
    <property type="entry name" value="proline-rich receptor-like protein kinase PERK8"/>
    <property type="match status" value="1"/>
</dbReference>
<dbReference type="PANTHER" id="PTHR45631:SF184">
    <property type="entry name" value="PROTEIN KINASE DOMAIN-CONTAINING PROTEIN"/>
    <property type="match status" value="1"/>
</dbReference>
<keyword evidence="15 22" id="KW-0067">ATP-binding</keyword>
<feature type="transmembrane region" description="Helical" evidence="24">
    <location>
        <begin position="516"/>
        <end position="536"/>
    </location>
</feature>
<reference evidence="27 28" key="1">
    <citation type="submission" date="2020-02" db="EMBL/GenBank/DDBJ databases">
        <authorList>
            <person name="Ma Q."/>
            <person name="Huang Y."/>
            <person name="Song X."/>
            <person name="Pei D."/>
        </authorList>
    </citation>
    <scope>NUCLEOTIDE SEQUENCE [LARGE SCALE GENOMIC DNA]</scope>
    <source>
        <strain evidence="27">Sxm20200214</strain>
        <tissue evidence="27">Leaf</tissue>
    </source>
</reference>
<keyword evidence="9 24" id="KW-0812">Transmembrane</keyword>
<comment type="similarity">
    <text evidence="2">In the N-terminal section; belongs to the leguminous lectin family.</text>
</comment>